<dbReference type="EnsemblPlants" id="KQK94365">
    <property type="protein sequence ID" value="KQK94365"/>
    <property type="gene ID" value="SETIT_028271mg"/>
</dbReference>
<evidence type="ECO:0000313" key="1">
    <source>
        <dbReference type="EnsemblPlants" id="KQK94365"/>
    </source>
</evidence>
<dbReference type="EMBL" id="AGNK02004839">
    <property type="status" value="NOT_ANNOTATED_CDS"/>
    <property type="molecule type" value="Genomic_DNA"/>
</dbReference>
<accession>K3ZNU1</accession>
<dbReference type="HOGENOM" id="CLU_2562747_0_0_1"/>
<protein>
    <submittedName>
        <fullName evidence="1">Uncharacterized protein</fullName>
    </submittedName>
</protein>
<sequence length="82" mass="9091">MAPWSRTDTPPLRVTVVSRCGAGRMEVVVAAHAAFLLSGDSAYFFIHRQSVIDEARSFKWHDMAAGDEVIVFDGFMTRAPAY</sequence>
<proteinExistence type="predicted"/>
<dbReference type="Proteomes" id="UP000004995">
    <property type="component" value="Unassembled WGS sequence"/>
</dbReference>
<dbReference type="STRING" id="4555.K3ZNU1"/>
<dbReference type="AlphaFoldDB" id="K3ZNU1"/>
<dbReference type="Gramene" id="KQK94365">
    <property type="protein sequence ID" value="KQK94365"/>
    <property type="gene ID" value="SETIT_028271mg"/>
</dbReference>
<reference evidence="1" key="2">
    <citation type="submission" date="2018-08" db="UniProtKB">
        <authorList>
            <consortium name="EnsemblPlants"/>
        </authorList>
    </citation>
    <scope>IDENTIFICATION</scope>
    <source>
        <strain evidence="1">Yugu1</strain>
    </source>
</reference>
<name>K3ZNU1_SETIT</name>
<reference evidence="2" key="1">
    <citation type="journal article" date="2012" name="Nat. Biotechnol.">
        <title>Reference genome sequence of the model plant Setaria.</title>
        <authorList>
            <person name="Bennetzen J.L."/>
            <person name="Schmutz J."/>
            <person name="Wang H."/>
            <person name="Percifield R."/>
            <person name="Hawkins J."/>
            <person name="Pontaroli A.C."/>
            <person name="Estep M."/>
            <person name="Feng L."/>
            <person name="Vaughn J.N."/>
            <person name="Grimwood J."/>
            <person name="Jenkins J."/>
            <person name="Barry K."/>
            <person name="Lindquist E."/>
            <person name="Hellsten U."/>
            <person name="Deshpande S."/>
            <person name="Wang X."/>
            <person name="Wu X."/>
            <person name="Mitros T."/>
            <person name="Triplett J."/>
            <person name="Yang X."/>
            <person name="Ye C.Y."/>
            <person name="Mauro-Herrera M."/>
            <person name="Wang L."/>
            <person name="Li P."/>
            <person name="Sharma M."/>
            <person name="Sharma R."/>
            <person name="Ronald P.C."/>
            <person name="Panaud O."/>
            <person name="Kellogg E.A."/>
            <person name="Brutnell T.P."/>
            <person name="Doust A.N."/>
            <person name="Tuskan G.A."/>
            <person name="Rokhsar D."/>
            <person name="Devos K.M."/>
        </authorList>
    </citation>
    <scope>NUCLEOTIDE SEQUENCE [LARGE SCALE GENOMIC DNA]</scope>
    <source>
        <strain evidence="2">cv. Yugu1</strain>
    </source>
</reference>
<keyword evidence="2" id="KW-1185">Reference proteome</keyword>
<dbReference type="InParanoid" id="K3ZNU1"/>
<organism evidence="1 2">
    <name type="scientific">Setaria italica</name>
    <name type="common">Foxtail millet</name>
    <name type="synonym">Panicum italicum</name>
    <dbReference type="NCBI Taxonomy" id="4555"/>
    <lineage>
        <taxon>Eukaryota</taxon>
        <taxon>Viridiplantae</taxon>
        <taxon>Streptophyta</taxon>
        <taxon>Embryophyta</taxon>
        <taxon>Tracheophyta</taxon>
        <taxon>Spermatophyta</taxon>
        <taxon>Magnoliopsida</taxon>
        <taxon>Liliopsida</taxon>
        <taxon>Poales</taxon>
        <taxon>Poaceae</taxon>
        <taxon>PACMAD clade</taxon>
        <taxon>Panicoideae</taxon>
        <taxon>Panicodae</taxon>
        <taxon>Paniceae</taxon>
        <taxon>Cenchrinae</taxon>
        <taxon>Setaria</taxon>
    </lineage>
</organism>
<evidence type="ECO:0000313" key="2">
    <source>
        <dbReference type="Proteomes" id="UP000004995"/>
    </source>
</evidence>